<dbReference type="InterPro" id="IPR036866">
    <property type="entry name" value="RibonucZ/Hydroxyglut_hydro"/>
</dbReference>
<evidence type="ECO:0000256" key="1">
    <source>
        <dbReference type="ARBA" id="ARBA00022448"/>
    </source>
</evidence>
<reference evidence="7 8" key="1">
    <citation type="journal article" date="2015" name="Genome Biol. Evol.">
        <title>Comparative Genomics of a Bacterivorous Green Alga Reveals Evolutionary Causalities and Consequences of Phago-Mixotrophic Mode of Nutrition.</title>
        <authorList>
            <person name="Burns J.A."/>
            <person name="Paasch A."/>
            <person name="Narechania A."/>
            <person name="Kim E."/>
        </authorList>
    </citation>
    <scope>NUCLEOTIDE SEQUENCE [LARGE SCALE GENOMIC DNA]</scope>
    <source>
        <strain evidence="7 8">PLY_AMNH</strain>
    </source>
</reference>
<dbReference type="InterPro" id="IPR002563">
    <property type="entry name" value="Flavin_Rdtase-like_dom"/>
</dbReference>
<dbReference type="SUPFAM" id="SSF50475">
    <property type="entry name" value="FMN-binding split barrel"/>
    <property type="match status" value="1"/>
</dbReference>
<keyword evidence="4" id="KW-0408">Iron</keyword>
<dbReference type="Proteomes" id="UP001190700">
    <property type="component" value="Unassembled WGS sequence"/>
</dbReference>
<name>A0AAE0FNE6_9CHLO</name>
<dbReference type="InterPro" id="IPR051285">
    <property type="entry name" value="NADH_oxidoreductase_modular"/>
</dbReference>
<evidence type="ECO:0000259" key="5">
    <source>
        <dbReference type="SMART" id="SM00849"/>
    </source>
</evidence>
<dbReference type="GO" id="GO:0010181">
    <property type="term" value="F:FMN binding"/>
    <property type="evidence" value="ECO:0007669"/>
    <property type="project" value="InterPro"/>
</dbReference>
<feature type="domain" description="Metallo-beta-lactamase" evidence="5">
    <location>
        <begin position="43"/>
        <end position="233"/>
    </location>
</feature>
<dbReference type="Pfam" id="PF01613">
    <property type="entry name" value="Flavin_Reduct"/>
    <property type="match status" value="1"/>
</dbReference>
<dbReference type="SMART" id="SM00903">
    <property type="entry name" value="Flavin_Reduct"/>
    <property type="match status" value="1"/>
</dbReference>
<keyword evidence="1" id="KW-0813">Transport</keyword>
<evidence type="ECO:0000259" key="6">
    <source>
        <dbReference type="SMART" id="SM00903"/>
    </source>
</evidence>
<dbReference type="InterPro" id="IPR029039">
    <property type="entry name" value="Flavoprotein-like_sf"/>
</dbReference>
<dbReference type="AlphaFoldDB" id="A0AAE0FNE6"/>
<dbReference type="CDD" id="cd07709">
    <property type="entry name" value="flavodiiron_proteins_MBL-fold"/>
    <property type="match status" value="1"/>
</dbReference>
<dbReference type="Gene3D" id="2.30.110.10">
    <property type="entry name" value="Electron Transport, Fmn-binding Protein, Chain A"/>
    <property type="match status" value="1"/>
</dbReference>
<dbReference type="GO" id="GO:0046872">
    <property type="term" value="F:metal ion binding"/>
    <property type="evidence" value="ECO:0007669"/>
    <property type="project" value="UniProtKB-KW"/>
</dbReference>
<dbReference type="PANTHER" id="PTHR32145">
    <property type="entry name" value="DIFLAVIN FLAVOPROTEIN A 2-RELATED"/>
    <property type="match status" value="1"/>
</dbReference>
<gene>
    <name evidence="7" type="ORF">CYMTET_28229</name>
</gene>
<accession>A0AAE0FNE6</accession>
<keyword evidence="2" id="KW-0479">Metal-binding</keyword>
<dbReference type="Gene3D" id="3.60.15.10">
    <property type="entry name" value="Ribonuclease Z/Hydroxyacylglutathione hydrolase-like"/>
    <property type="match status" value="1"/>
</dbReference>
<evidence type="ECO:0008006" key="9">
    <source>
        <dbReference type="Google" id="ProtNLM"/>
    </source>
</evidence>
<dbReference type="InterPro" id="IPR045761">
    <property type="entry name" value="ODP_dom"/>
</dbReference>
<keyword evidence="8" id="KW-1185">Reference proteome</keyword>
<dbReference type="PANTHER" id="PTHR32145:SF11">
    <property type="entry name" value="DIFLAVIN FLAVOPROTEIN A 2-RELATED"/>
    <property type="match status" value="1"/>
</dbReference>
<dbReference type="SUPFAM" id="SSF52218">
    <property type="entry name" value="Flavoproteins"/>
    <property type="match status" value="1"/>
</dbReference>
<evidence type="ECO:0000256" key="4">
    <source>
        <dbReference type="ARBA" id="ARBA00023004"/>
    </source>
</evidence>
<dbReference type="InterPro" id="IPR001279">
    <property type="entry name" value="Metallo-B-lactamas"/>
</dbReference>
<dbReference type="InterPro" id="IPR012349">
    <property type="entry name" value="Split_barrel_FMN-bd"/>
</dbReference>
<comment type="caution">
    <text evidence="7">The sequence shown here is derived from an EMBL/GenBank/DDBJ whole genome shotgun (WGS) entry which is preliminary data.</text>
</comment>
<dbReference type="SMART" id="SM00849">
    <property type="entry name" value="Lactamase_B"/>
    <property type="match status" value="1"/>
</dbReference>
<dbReference type="Gene3D" id="3.40.50.360">
    <property type="match status" value="1"/>
</dbReference>
<evidence type="ECO:0000256" key="2">
    <source>
        <dbReference type="ARBA" id="ARBA00022723"/>
    </source>
</evidence>
<dbReference type="EMBL" id="LGRX02015849">
    <property type="protein sequence ID" value="KAK3262944.1"/>
    <property type="molecule type" value="Genomic_DNA"/>
</dbReference>
<keyword evidence="3" id="KW-0249">Electron transport</keyword>
<proteinExistence type="predicted"/>
<organism evidence="7 8">
    <name type="scientific">Cymbomonas tetramitiformis</name>
    <dbReference type="NCBI Taxonomy" id="36881"/>
    <lineage>
        <taxon>Eukaryota</taxon>
        <taxon>Viridiplantae</taxon>
        <taxon>Chlorophyta</taxon>
        <taxon>Pyramimonadophyceae</taxon>
        <taxon>Pyramimonadales</taxon>
        <taxon>Pyramimonadaceae</taxon>
        <taxon>Cymbomonas</taxon>
    </lineage>
</organism>
<evidence type="ECO:0000313" key="8">
    <source>
        <dbReference type="Proteomes" id="UP001190700"/>
    </source>
</evidence>
<dbReference type="Pfam" id="PF19583">
    <property type="entry name" value="ODP"/>
    <property type="match status" value="1"/>
</dbReference>
<sequence>MGEGDRRLQTQTTQIAKDTTTIRSLDWDRDRFDIEFGLQEGTTYNSFIIKGDKTALIDASHQKFKQLYMDALSGAVDPSTIDYIIVSHTEPDHSGLIQSVLELCPNATIIGSKVCITFLENLVHIPFERKIVKNGEKLDLGGGHELEFILAPNLHWPDTIFTYDHGTDMMFTCDAFGMHYCSEEVFDSDFEPLRGHFSFYYDCLMRPNAKSVLTAMRKAKELIPKTATICTGHGPLLKVHLPEILESYSSWSTDATAKLPVSCGVFYTEGYGFSDTLAEMLARGIAKTEVETETINMAALDTQELIEEIGRFNGVVLMSPPADSPTSAMVGTMVASVSKKQKLLIAESYGGNDEPVDSMAMDFAKQDVAMPVDPLKVTDTPSEVTYQLYEESGTDLGQSLTLKKSIEKKKTGMDSGLAKALGKISGGLYVVTASKGTAKSAMIASWISQASFEPLGFTVAVAHDRAIEAFLQVGDTFVLNCLKEDDYKDLMKHFLKRFPPGADRFEGINCHDGENGSPILNAGAAYMECKVVSRLEAVDHWIVYSEVTAGNVSGDTRTAVHSRKVGTYY</sequence>
<evidence type="ECO:0000313" key="7">
    <source>
        <dbReference type="EMBL" id="KAK3262944.1"/>
    </source>
</evidence>
<feature type="domain" description="Flavin reductase like" evidence="6">
    <location>
        <begin position="421"/>
        <end position="568"/>
    </location>
</feature>
<dbReference type="SUPFAM" id="SSF56281">
    <property type="entry name" value="Metallo-hydrolase/oxidoreductase"/>
    <property type="match status" value="1"/>
</dbReference>
<protein>
    <recommendedName>
        <fullName evidence="9">Diflavin flavoprotein A</fullName>
    </recommendedName>
</protein>
<evidence type="ECO:0000256" key="3">
    <source>
        <dbReference type="ARBA" id="ARBA00022982"/>
    </source>
</evidence>